<protein>
    <submittedName>
        <fullName evidence="2">Uncharacterized protein</fullName>
    </submittedName>
</protein>
<dbReference type="OrthoDB" id="766141at2"/>
<feature type="transmembrane region" description="Helical" evidence="1">
    <location>
        <begin position="81"/>
        <end position="104"/>
    </location>
</feature>
<dbReference type="STRING" id="29529.SAMN04488122_3812"/>
<dbReference type="AlphaFoldDB" id="A0A1I0S5P5"/>
<keyword evidence="1" id="KW-1133">Transmembrane helix</keyword>
<dbReference type="EMBL" id="FOJG01000002">
    <property type="protein sequence ID" value="SEW50444.1"/>
    <property type="molecule type" value="Genomic_DNA"/>
</dbReference>
<dbReference type="Proteomes" id="UP000199310">
    <property type="component" value="Unassembled WGS sequence"/>
</dbReference>
<gene>
    <name evidence="2" type="ORF">SAMN04488122_3812</name>
</gene>
<organism evidence="2 3">
    <name type="scientific">Chitinophaga arvensicola</name>
    <dbReference type="NCBI Taxonomy" id="29529"/>
    <lineage>
        <taxon>Bacteria</taxon>
        <taxon>Pseudomonadati</taxon>
        <taxon>Bacteroidota</taxon>
        <taxon>Chitinophagia</taxon>
        <taxon>Chitinophagales</taxon>
        <taxon>Chitinophagaceae</taxon>
        <taxon>Chitinophaga</taxon>
    </lineage>
</organism>
<accession>A0A1I0S5P5</accession>
<reference evidence="3" key="1">
    <citation type="submission" date="2016-10" db="EMBL/GenBank/DDBJ databases">
        <authorList>
            <person name="Varghese N."/>
            <person name="Submissions S."/>
        </authorList>
    </citation>
    <scope>NUCLEOTIDE SEQUENCE [LARGE SCALE GENOMIC DNA]</scope>
    <source>
        <strain evidence="3">DSM 3695</strain>
    </source>
</reference>
<keyword evidence="1" id="KW-0472">Membrane</keyword>
<keyword evidence="1" id="KW-0812">Transmembrane</keyword>
<keyword evidence="3" id="KW-1185">Reference proteome</keyword>
<dbReference type="RefSeq" id="WP_089897206.1">
    <property type="nucleotide sequence ID" value="NZ_FOJG01000002.1"/>
</dbReference>
<evidence type="ECO:0000256" key="1">
    <source>
        <dbReference type="SAM" id="Phobius"/>
    </source>
</evidence>
<sequence length="105" mass="12367">MIFFYGRRSLLMKSFQLTDIGIFSDVPDFVRFELRQEYAHLYWIPFFPLGKMWCVRKSDDKLYEVSSEVLPLLKALPHPTVSWMAFLGPILLAVVFLLFQIGVFK</sequence>
<evidence type="ECO:0000313" key="3">
    <source>
        <dbReference type="Proteomes" id="UP000199310"/>
    </source>
</evidence>
<evidence type="ECO:0000313" key="2">
    <source>
        <dbReference type="EMBL" id="SEW50444.1"/>
    </source>
</evidence>
<name>A0A1I0S5P5_9BACT</name>
<proteinExistence type="predicted"/>